<dbReference type="Proteomes" id="UP000004277">
    <property type="component" value="Unassembled WGS sequence"/>
</dbReference>
<keyword evidence="2" id="KW-1185">Reference proteome</keyword>
<protein>
    <submittedName>
        <fullName evidence="1">Uncharacterized protein</fullName>
    </submittedName>
</protein>
<comment type="caution">
    <text evidence="1">The sequence shown here is derived from an EMBL/GenBank/DDBJ whole genome shotgun (WGS) entry which is preliminary data.</text>
</comment>
<name>A0ACD3SQK5_9BURK</name>
<accession>A0ACD3SQK5</accession>
<gene>
    <name evidence="1" type="ORF">MW7_007395</name>
</gene>
<proteinExistence type="predicted"/>
<sequence length="79" mass="8492">MKLIENAKAVALKGFSPWLMLLAVVLSGLEVVLPLYEAAFPKGMFAGLSMAVTGGAYVARFIAQDGLHKKEEPADEQQN</sequence>
<evidence type="ECO:0000313" key="1">
    <source>
        <dbReference type="EMBL" id="TMS58540.1"/>
    </source>
</evidence>
<dbReference type="EMBL" id="AKCV02000015">
    <property type="protein sequence ID" value="TMS58540.1"/>
    <property type="molecule type" value="Genomic_DNA"/>
</dbReference>
<organism evidence="1 2">
    <name type="scientific">Imbroritus primus</name>
    <dbReference type="NCBI Taxonomy" id="3058603"/>
    <lineage>
        <taxon>Bacteria</taxon>
        <taxon>Pseudomonadati</taxon>
        <taxon>Pseudomonadota</taxon>
        <taxon>Betaproteobacteria</taxon>
        <taxon>Burkholderiales</taxon>
        <taxon>Burkholderiaceae</taxon>
        <taxon>Imbroritus</taxon>
    </lineage>
</organism>
<evidence type="ECO:0000313" key="2">
    <source>
        <dbReference type="Proteomes" id="UP000004277"/>
    </source>
</evidence>
<reference evidence="1" key="1">
    <citation type="submission" date="2019-05" db="EMBL/GenBank/DDBJ databases">
        <title>Revised genome assembly of Burkholderiaceae (previously Ralstonia) sp. PBA.</title>
        <authorList>
            <person name="Gan H.M."/>
        </authorList>
    </citation>
    <scope>NUCLEOTIDE SEQUENCE</scope>
    <source>
        <strain evidence="1">PBA</strain>
    </source>
</reference>